<dbReference type="RefSeq" id="WP_210155399.1">
    <property type="nucleotide sequence ID" value="NZ_JAFCNB010000004.1"/>
</dbReference>
<dbReference type="EMBL" id="JAFCNB010000004">
    <property type="protein sequence ID" value="MBP2704099.1"/>
    <property type="molecule type" value="Genomic_DNA"/>
</dbReference>
<reference evidence="7" key="1">
    <citation type="submission" date="2021-02" db="EMBL/GenBank/DDBJ databases">
        <title>Draft genome sequence of Microbispora sp. RL4-1S isolated from rice leaves in Thailand.</title>
        <authorList>
            <person name="Muangham S."/>
            <person name="Duangmal K."/>
        </authorList>
    </citation>
    <scope>NUCLEOTIDE SEQUENCE</scope>
    <source>
        <strain evidence="7">RL4-1S</strain>
    </source>
</reference>
<accession>A0A941APW2</accession>
<evidence type="ECO:0000259" key="6">
    <source>
        <dbReference type="Pfam" id="PF07291"/>
    </source>
</evidence>
<dbReference type="Pfam" id="PF07291">
    <property type="entry name" value="MauE"/>
    <property type="match status" value="1"/>
</dbReference>
<evidence type="ECO:0000256" key="3">
    <source>
        <dbReference type="ARBA" id="ARBA00022989"/>
    </source>
</evidence>
<evidence type="ECO:0000256" key="5">
    <source>
        <dbReference type="SAM" id="Phobius"/>
    </source>
</evidence>
<dbReference type="Proteomes" id="UP000674234">
    <property type="component" value="Unassembled WGS sequence"/>
</dbReference>
<dbReference type="AlphaFoldDB" id="A0A941APW2"/>
<feature type="transmembrane region" description="Helical" evidence="5">
    <location>
        <begin position="119"/>
        <end position="135"/>
    </location>
</feature>
<dbReference type="GO" id="GO:0016020">
    <property type="term" value="C:membrane"/>
    <property type="evidence" value="ECO:0007669"/>
    <property type="project" value="UniProtKB-SubCell"/>
</dbReference>
<feature type="domain" description="Methylamine utilisation protein MauE" evidence="6">
    <location>
        <begin position="1"/>
        <end position="129"/>
    </location>
</feature>
<keyword evidence="2 5" id="KW-0812">Transmembrane</keyword>
<evidence type="ECO:0000256" key="2">
    <source>
        <dbReference type="ARBA" id="ARBA00022692"/>
    </source>
</evidence>
<evidence type="ECO:0000313" key="8">
    <source>
        <dbReference type="Proteomes" id="UP000674234"/>
    </source>
</evidence>
<sequence>MGYLLVALRLLTGIVFVVSAAGKLRGRDAYARFRAATAGLAPGLPSGPLAAAVAGGEVAVAPLLAWGPAVPLGFGVACVLLAGFTVGIAFALRRGARPSCQCFGASSVPIGPVDLARDLLLLAVAASGGLLSLTAGGPEALAAPGLAVAALAAASAALLVVHAAEIAGLFTGSP</sequence>
<comment type="caution">
    <text evidence="7">The sequence shown here is derived from an EMBL/GenBank/DDBJ whole genome shotgun (WGS) entry which is preliminary data.</text>
</comment>
<comment type="subcellular location">
    <subcellularLocation>
        <location evidence="1">Membrane</location>
        <topology evidence="1">Multi-pass membrane protein</topology>
    </subcellularLocation>
</comment>
<protein>
    <recommendedName>
        <fullName evidence="6">Methylamine utilisation protein MauE domain-containing protein</fullName>
    </recommendedName>
</protein>
<dbReference type="InterPro" id="IPR009908">
    <property type="entry name" value="Methylamine_util_MauE"/>
</dbReference>
<evidence type="ECO:0000256" key="1">
    <source>
        <dbReference type="ARBA" id="ARBA00004141"/>
    </source>
</evidence>
<evidence type="ECO:0000256" key="4">
    <source>
        <dbReference type="ARBA" id="ARBA00023136"/>
    </source>
</evidence>
<feature type="transmembrane region" description="Helical" evidence="5">
    <location>
        <begin position="72"/>
        <end position="92"/>
    </location>
</feature>
<keyword evidence="4 5" id="KW-0472">Membrane</keyword>
<feature type="transmembrane region" description="Helical" evidence="5">
    <location>
        <begin position="141"/>
        <end position="161"/>
    </location>
</feature>
<evidence type="ECO:0000313" key="7">
    <source>
        <dbReference type="EMBL" id="MBP2704099.1"/>
    </source>
</evidence>
<gene>
    <name evidence="7" type="ORF">JOL79_09785</name>
</gene>
<dbReference type="GO" id="GO:0030416">
    <property type="term" value="P:methylamine metabolic process"/>
    <property type="evidence" value="ECO:0007669"/>
    <property type="project" value="InterPro"/>
</dbReference>
<name>A0A941APW2_9ACTN</name>
<organism evidence="7 8">
    <name type="scientific">Microbispora oryzae</name>
    <dbReference type="NCBI Taxonomy" id="2806554"/>
    <lineage>
        <taxon>Bacteria</taxon>
        <taxon>Bacillati</taxon>
        <taxon>Actinomycetota</taxon>
        <taxon>Actinomycetes</taxon>
        <taxon>Streptosporangiales</taxon>
        <taxon>Streptosporangiaceae</taxon>
        <taxon>Microbispora</taxon>
    </lineage>
</organism>
<proteinExistence type="predicted"/>
<keyword evidence="3 5" id="KW-1133">Transmembrane helix</keyword>
<keyword evidence="8" id="KW-1185">Reference proteome</keyword>